<dbReference type="AlphaFoldDB" id="A0A482W6R8"/>
<sequence length="30" mass="3340">MHHGHGSLTRLSHATVLLSLVFYLVVRPPT</sequence>
<evidence type="ECO:0000256" key="1">
    <source>
        <dbReference type="SAM" id="Phobius"/>
    </source>
</evidence>
<dbReference type="EMBL" id="QDEB01023104">
    <property type="protein sequence ID" value="RZC40786.1"/>
    <property type="molecule type" value="Genomic_DNA"/>
</dbReference>
<proteinExistence type="predicted"/>
<evidence type="ECO:0000313" key="2">
    <source>
        <dbReference type="EMBL" id="RZC40786.1"/>
    </source>
</evidence>
<gene>
    <name evidence="2" type="ORF">BDFB_011723</name>
</gene>
<evidence type="ECO:0000313" key="3">
    <source>
        <dbReference type="Proteomes" id="UP000292052"/>
    </source>
</evidence>
<reference evidence="2 3" key="1">
    <citation type="submission" date="2017-03" db="EMBL/GenBank/DDBJ databases">
        <title>Genome of the blue death feigning beetle - Asbolus verrucosus.</title>
        <authorList>
            <person name="Rider S.D."/>
        </authorList>
    </citation>
    <scope>NUCLEOTIDE SEQUENCE [LARGE SCALE GENOMIC DNA]</scope>
    <source>
        <strain evidence="2">Butters</strain>
        <tissue evidence="2">Head and leg muscle</tissue>
    </source>
</reference>
<dbReference type="Proteomes" id="UP000292052">
    <property type="component" value="Unassembled WGS sequence"/>
</dbReference>
<name>A0A482W6R8_ASBVE</name>
<organism evidence="2 3">
    <name type="scientific">Asbolus verrucosus</name>
    <name type="common">Desert ironclad beetle</name>
    <dbReference type="NCBI Taxonomy" id="1661398"/>
    <lineage>
        <taxon>Eukaryota</taxon>
        <taxon>Metazoa</taxon>
        <taxon>Ecdysozoa</taxon>
        <taxon>Arthropoda</taxon>
        <taxon>Hexapoda</taxon>
        <taxon>Insecta</taxon>
        <taxon>Pterygota</taxon>
        <taxon>Neoptera</taxon>
        <taxon>Endopterygota</taxon>
        <taxon>Coleoptera</taxon>
        <taxon>Polyphaga</taxon>
        <taxon>Cucujiformia</taxon>
        <taxon>Tenebrionidae</taxon>
        <taxon>Pimeliinae</taxon>
        <taxon>Asbolus</taxon>
    </lineage>
</organism>
<accession>A0A482W6R8</accession>
<comment type="caution">
    <text evidence="2">The sequence shown here is derived from an EMBL/GenBank/DDBJ whole genome shotgun (WGS) entry which is preliminary data.</text>
</comment>
<keyword evidence="3" id="KW-1185">Reference proteome</keyword>
<feature type="transmembrane region" description="Helical" evidence="1">
    <location>
        <begin position="7"/>
        <end position="26"/>
    </location>
</feature>
<keyword evidence="1" id="KW-0812">Transmembrane</keyword>
<protein>
    <submittedName>
        <fullName evidence="2">Uncharacterized protein</fullName>
    </submittedName>
</protein>
<keyword evidence="1" id="KW-1133">Transmembrane helix</keyword>
<keyword evidence="1" id="KW-0472">Membrane</keyword>